<evidence type="ECO:0000313" key="2">
    <source>
        <dbReference type="EMBL" id="SMO91062.1"/>
    </source>
</evidence>
<dbReference type="RefSeq" id="WP_142506584.1">
    <property type="nucleotide sequence ID" value="NZ_FXTI01000013.1"/>
</dbReference>
<keyword evidence="3" id="KW-1185">Reference proteome</keyword>
<accession>A0A521F4F5</accession>
<gene>
    <name evidence="2" type="ORF">SAMN06264849_1138</name>
</gene>
<proteinExistence type="predicted"/>
<evidence type="ECO:0000313" key="3">
    <source>
        <dbReference type="Proteomes" id="UP000315636"/>
    </source>
</evidence>
<dbReference type="Pfam" id="PF14355">
    <property type="entry name" value="Abi_C"/>
    <property type="match status" value="1"/>
</dbReference>
<dbReference type="OrthoDB" id="6121546at2"/>
<sequence length="272" mass="31441">MGIISQRTITYFYDLLSSWSTVAKIERLFEDEGISKKRNHSSDYDGQRRKTADSYVANLDLSDWEDISKLLKVMEVFLLTTESNISTMLIEDYKTNIEQFKKLMKRDGFNWSNEKFESEDNFITNDIQELKHFGIPTINKELKRATNQLFLDPEDSITAARSMVESTFKYILDDLGIKYKEKGNLYKKVSKELNFSPDQHGEEVFKNILGNISAIVTGFNSIRNTYGDSHGKGITYGRPSTRHAKFTVSISVALCIFLLETYQRRKKQESNP</sequence>
<feature type="domain" description="Abortive infection protein-like C-terminal" evidence="1">
    <location>
        <begin position="184"/>
        <end position="260"/>
    </location>
</feature>
<organism evidence="2 3">
    <name type="scientific">Melghirimyces algeriensis</name>
    <dbReference type="NCBI Taxonomy" id="910412"/>
    <lineage>
        <taxon>Bacteria</taxon>
        <taxon>Bacillati</taxon>
        <taxon>Bacillota</taxon>
        <taxon>Bacilli</taxon>
        <taxon>Bacillales</taxon>
        <taxon>Thermoactinomycetaceae</taxon>
        <taxon>Melghirimyces</taxon>
    </lineage>
</organism>
<dbReference type="AlphaFoldDB" id="A0A521F4F5"/>
<dbReference type="InterPro" id="IPR026001">
    <property type="entry name" value="Abi-like_C"/>
</dbReference>
<reference evidence="2 3" key="1">
    <citation type="submission" date="2017-05" db="EMBL/GenBank/DDBJ databases">
        <authorList>
            <person name="Varghese N."/>
            <person name="Submissions S."/>
        </authorList>
    </citation>
    <scope>NUCLEOTIDE SEQUENCE [LARGE SCALE GENOMIC DNA]</scope>
    <source>
        <strain evidence="2 3">DSM 45474</strain>
    </source>
</reference>
<evidence type="ECO:0000259" key="1">
    <source>
        <dbReference type="Pfam" id="PF14355"/>
    </source>
</evidence>
<name>A0A521F4F5_9BACL</name>
<dbReference type="Proteomes" id="UP000315636">
    <property type="component" value="Unassembled WGS sequence"/>
</dbReference>
<protein>
    <submittedName>
        <fullName evidence="2">Abortive infection C-terminus</fullName>
    </submittedName>
</protein>
<dbReference type="EMBL" id="FXTI01000013">
    <property type="protein sequence ID" value="SMO91062.1"/>
    <property type="molecule type" value="Genomic_DNA"/>
</dbReference>